<dbReference type="EMBL" id="CAIX01000465">
    <property type="protein sequence ID" value="CCI10930.1"/>
    <property type="molecule type" value="Genomic_DNA"/>
</dbReference>
<evidence type="ECO:0000313" key="1">
    <source>
        <dbReference type="EMBL" id="CCI10930.1"/>
    </source>
</evidence>
<proteinExistence type="predicted"/>
<evidence type="ECO:0000313" key="2">
    <source>
        <dbReference type="Proteomes" id="UP000053237"/>
    </source>
</evidence>
<comment type="caution">
    <text evidence="1">The sequence shown here is derived from an EMBL/GenBank/DDBJ whole genome shotgun (WGS) entry which is preliminary data.</text>
</comment>
<protein>
    <submittedName>
        <fullName evidence="1">Uncharacterized protein</fullName>
    </submittedName>
</protein>
<reference evidence="1 2" key="1">
    <citation type="submission" date="2012-05" db="EMBL/GenBank/DDBJ databases">
        <title>Recombination and specialization in a pathogen metapopulation.</title>
        <authorList>
            <person name="Gardiner A."/>
            <person name="Kemen E."/>
            <person name="Schultz-Larsen T."/>
            <person name="MacLean D."/>
            <person name="Van Oosterhout C."/>
            <person name="Jones J.D.G."/>
        </authorList>
    </citation>
    <scope>NUCLEOTIDE SEQUENCE [LARGE SCALE GENOMIC DNA]</scope>
    <source>
        <strain evidence="1 2">Ac Nc2</strain>
    </source>
</reference>
<name>A0A024FUY2_9STRA</name>
<gene>
    <name evidence="1" type="ORF">BN9_120570</name>
</gene>
<dbReference type="Proteomes" id="UP000053237">
    <property type="component" value="Unassembled WGS sequence"/>
</dbReference>
<keyword evidence="2" id="KW-1185">Reference proteome</keyword>
<sequence>MSAGRCSDYNNATLILFSMRFLLSFRDVFPSIIAKSGTGPSGCSLVTSSKTTPCSHGKSSLQFTQVIDFMGCHCRQTFLFWKIKFAVRAKQFTNASWLDFLLKIFTQMQTDYFSSRLLAKSRQRILI</sequence>
<organism evidence="1 2">
    <name type="scientific">Albugo candida</name>
    <dbReference type="NCBI Taxonomy" id="65357"/>
    <lineage>
        <taxon>Eukaryota</taxon>
        <taxon>Sar</taxon>
        <taxon>Stramenopiles</taxon>
        <taxon>Oomycota</taxon>
        <taxon>Peronosporomycetes</taxon>
        <taxon>Albuginales</taxon>
        <taxon>Albuginaceae</taxon>
        <taxon>Albugo</taxon>
    </lineage>
</organism>
<dbReference type="AlphaFoldDB" id="A0A024FUY2"/>
<dbReference type="InParanoid" id="A0A024FUY2"/>
<accession>A0A024FUY2</accession>